<gene>
    <name evidence="1" type="ORF">SDJN03_30163</name>
</gene>
<name>A0AAV6LVU9_9ROSI</name>
<evidence type="ECO:0000313" key="2">
    <source>
        <dbReference type="Proteomes" id="UP000685013"/>
    </source>
</evidence>
<dbReference type="AlphaFoldDB" id="A0AAV6LVU9"/>
<sequence>MNSLQPLIGGGAEDLRLLLTLRLWNVSKPSAAVGVGWKMGLFFDDDGLGFGDEGEEADWPKSGVCSSDESDTEGKGEELLILQQKFLVFNDERALFNRLMIELFKLDSDISGFDLDVLLHRSQFSEHQAGCGPKYVACSSSLLCLNVGKERAFLGVEQVEDSCVALLVESYVIRTRLPVTY</sequence>
<accession>A0AAV6LVU9</accession>
<reference evidence="1 2" key="1">
    <citation type="journal article" date="2021" name="Hortic Res">
        <title>The domestication of Cucurbita argyrosperma as revealed by the genome of its wild relative.</title>
        <authorList>
            <person name="Barrera-Redondo J."/>
            <person name="Sanchez-de la Vega G."/>
            <person name="Aguirre-Liguori J.A."/>
            <person name="Castellanos-Morales G."/>
            <person name="Gutierrez-Guerrero Y.T."/>
            <person name="Aguirre-Dugua X."/>
            <person name="Aguirre-Planter E."/>
            <person name="Tenaillon M.I."/>
            <person name="Lira-Saade R."/>
            <person name="Eguiarte L.E."/>
        </authorList>
    </citation>
    <scope>NUCLEOTIDE SEQUENCE [LARGE SCALE GENOMIC DNA]</scope>
    <source>
        <strain evidence="1">JBR-2021</strain>
    </source>
</reference>
<evidence type="ECO:0000313" key="1">
    <source>
        <dbReference type="EMBL" id="KAG6571248.1"/>
    </source>
</evidence>
<proteinExistence type="predicted"/>
<comment type="caution">
    <text evidence="1">The sequence shown here is derived from an EMBL/GenBank/DDBJ whole genome shotgun (WGS) entry which is preliminary data.</text>
</comment>
<keyword evidence="2" id="KW-1185">Reference proteome</keyword>
<feature type="non-terminal residue" evidence="1">
    <location>
        <position position="1"/>
    </location>
</feature>
<protein>
    <submittedName>
        <fullName evidence="1">DNA polymerase alpha catalytic subunit</fullName>
    </submittedName>
</protein>
<dbReference type="Proteomes" id="UP000685013">
    <property type="component" value="Chromosome 20"/>
</dbReference>
<dbReference type="EMBL" id="JAGKQH010000020">
    <property type="protein sequence ID" value="KAG6571248.1"/>
    <property type="molecule type" value="Genomic_DNA"/>
</dbReference>
<organism evidence="1 2">
    <name type="scientific">Cucurbita argyrosperma subsp. sororia</name>
    <dbReference type="NCBI Taxonomy" id="37648"/>
    <lineage>
        <taxon>Eukaryota</taxon>
        <taxon>Viridiplantae</taxon>
        <taxon>Streptophyta</taxon>
        <taxon>Embryophyta</taxon>
        <taxon>Tracheophyta</taxon>
        <taxon>Spermatophyta</taxon>
        <taxon>Magnoliopsida</taxon>
        <taxon>eudicotyledons</taxon>
        <taxon>Gunneridae</taxon>
        <taxon>Pentapetalae</taxon>
        <taxon>rosids</taxon>
        <taxon>fabids</taxon>
        <taxon>Cucurbitales</taxon>
        <taxon>Cucurbitaceae</taxon>
        <taxon>Cucurbiteae</taxon>
        <taxon>Cucurbita</taxon>
    </lineage>
</organism>